<evidence type="ECO:0000313" key="4">
    <source>
        <dbReference type="EMBL" id="MET3682240.1"/>
    </source>
</evidence>
<dbReference type="InterPro" id="IPR017937">
    <property type="entry name" value="Thioredoxin_CS"/>
</dbReference>
<dbReference type="InterPro" id="IPR013766">
    <property type="entry name" value="Thioredoxin_domain"/>
</dbReference>
<feature type="transmembrane region" description="Helical" evidence="2">
    <location>
        <begin position="7"/>
        <end position="26"/>
    </location>
</feature>
<sequence length="194" mass="21587">MTLAKRIIGLTIIGVLVGVLVYNTWLSDSSAENDVSDDAVFVQPEGVDIDTDSIEVGDQAPNFQLETLDGKQVELADYRGQKVFINFWATWCPPCRAEMPHMQDITEEYGDDVVILGVNATSQESDVSKVSDFVNEYGLEFPILMDETGEVNVRYQALSLPTTYFVNTEGVVQIPRHVGPLSYDDMVDKINELD</sequence>
<keyword evidence="5" id="KW-1185">Reference proteome</keyword>
<proteinExistence type="predicted"/>
<keyword evidence="2" id="KW-1133">Transmembrane helix</keyword>
<dbReference type="Proteomes" id="UP001549167">
    <property type="component" value="Unassembled WGS sequence"/>
</dbReference>
<dbReference type="InterPro" id="IPR000866">
    <property type="entry name" value="AhpC/TSA"/>
</dbReference>
<protein>
    <submittedName>
        <fullName evidence="4">Peroxiredoxin</fullName>
    </submittedName>
</protein>
<dbReference type="PROSITE" id="PS00194">
    <property type="entry name" value="THIOREDOXIN_1"/>
    <property type="match status" value="1"/>
</dbReference>
<dbReference type="RefSeq" id="WP_354218732.1">
    <property type="nucleotide sequence ID" value="NZ_JBEPMX010000001.1"/>
</dbReference>
<dbReference type="PANTHER" id="PTHR42852:SF1">
    <property type="entry name" value="THIOREDOXIN-LIKE PROTEIN YNEN"/>
    <property type="match status" value="1"/>
</dbReference>
<organism evidence="4 5">
    <name type="scientific">Alkalibacillus flavidus</name>
    <dbReference type="NCBI Taxonomy" id="546021"/>
    <lineage>
        <taxon>Bacteria</taxon>
        <taxon>Bacillati</taxon>
        <taxon>Bacillota</taxon>
        <taxon>Bacilli</taxon>
        <taxon>Bacillales</taxon>
        <taxon>Bacillaceae</taxon>
        <taxon>Alkalibacillus</taxon>
    </lineage>
</organism>
<name>A0ABV2KUI7_9BACI</name>
<feature type="domain" description="Thioredoxin" evidence="3">
    <location>
        <begin position="54"/>
        <end position="194"/>
    </location>
</feature>
<evidence type="ECO:0000256" key="2">
    <source>
        <dbReference type="SAM" id="Phobius"/>
    </source>
</evidence>
<gene>
    <name evidence="4" type="ORF">ABID56_000319</name>
</gene>
<dbReference type="Pfam" id="PF00578">
    <property type="entry name" value="AhpC-TSA"/>
    <property type="match status" value="1"/>
</dbReference>
<dbReference type="EMBL" id="JBEPMX010000001">
    <property type="protein sequence ID" value="MET3682240.1"/>
    <property type="molecule type" value="Genomic_DNA"/>
</dbReference>
<dbReference type="InterPro" id="IPR036249">
    <property type="entry name" value="Thioredoxin-like_sf"/>
</dbReference>
<dbReference type="CDD" id="cd02966">
    <property type="entry name" value="TlpA_like_family"/>
    <property type="match status" value="1"/>
</dbReference>
<dbReference type="PANTHER" id="PTHR42852">
    <property type="entry name" value="THIOL:DISULFIDE INTERCHANGE PROTEIN DSBE"/>
    <property type="match status" value="1"/>
</dbReference>
<reference evidence="4 5" key="1">
    <citation type="submission" date="2024-06" db="EMBL/GenBank/DDBJ databases">
        <title>Genomic Encyclopedia of Type Strains, Phase IV (KMG-IV): sequencing the most valuable type-strain genomes for metagenomic binning, comparative biology and taxonomic classification.</title>
        <authorList>
            <person name="Goeker M."/>
        </authorList>
    </citation>
    <scope>NUCLEOTIDE SEQUENCE [LARGE SCALE GENOMIC DNA]</scope>
    <source>
        <strain evidence="4 5">DSM 23520</strain>
    </source>
</reference>
<keyword evidence="1" id="KW-1015">Disulfide bond</keyword>
<accession>A0ABV2KUI7</accession>
<dbReference type="Gene3D" id="3.40.30.10">
    <property type="entry name" value="Glutaredoxin"/>
    <property type="match status" value="1"/>
</dbReference>
<dbReference type="InterPro" id="IPR050553">
    <property type="entry name" value="Thioredoxin_ResA/DsbE_sf"/>
</dbReference>
<dbReference type="SUPFAM" id="SSF52833">
    <property type="entry name" value="Thioredoxin-like"/>
    <property type="match status" value="1"/>
</dbReference>
<dbReference type="PROSITE" id="PS51352">
    <property type="entry name" value="THIOREDOXIN_2"/>
    <property type="match status" value="1"/>
</dbReference>
<keyword evidence="2" id="KW-0812">Transmembrane</keyword>
<evidence type="ECO:0000259" key="3">
    <source>
        <dbReference type="PROSITE" id="PS51352"/>
    </source>
</evidence>
<evidence type="ECO:0000313" key="5">
    <source>
        <dbReference type="Proteomes" id="UP001549167"/>
    </source>
</evidence>
<comment type="caution">
    <text evidence="4">The sequence shown here is derived from an EMBL/GenBank/DDBJ whole genome shotgun (WGS) entry which is preliminary data.</text>
</comment>
<evidence type="ECO:0000256" key="1">
    <source>
        <dbReference type="ARBA" id="ARBA00023157"/>
    </source>
</evidence>
<keyword evidence="2" id="KW-0472">Membrane</keyword>